<evidence type="ECO:0008006" key="4">
    <source>
        <dbReference type="Google" id="ProtNLM"/>
    </source>
</evidence>
<dbReference type="STRING" id="697281.Mahau_1137"/>
<dbReference type="InterPro" id="IPR045584">
    <property type="entry name" value="Pilin-like"/>
</dbReference>
<accession>F3ZVH2</accession>
<name>F3ZVH2_MAHA5</name>
<dbReference type="Proteomes" id="UP000008457">
    <property type="component" value="Chromosome"/>
</dbReference>
<dbReference type="NCBIfam" id="TIGR02532">
    <property type="entry name" value="IV_pilin_GFxxxE"/>
    <property type="match status" value="1"/>
</dbReference>
<keyword evidence="1" id="KW-0472">Membrane</keyword>
<feature type="transmembrane region" description="Helical" evidence="1">
    <location>
        <begin position="12"/>
        <end position="33"/>
    </location>
</feature>
<gene>
    <name evidence="2" type="ordered locus">Mahau_1137</name>
</gene>
<evidence type="ECO:0000313" key="2">
    <source>
        <dbReference type="EMBL" id="AEE96334.1"/>
    </source>
</evidence>
<protein>
    <recommendedName>
        <fullName evidence="4">Prepilin-type N-terminal cleavage/methylation domain-containing protein</fullName>
    </recommendedName>
</protein>
<dbReference type="KEGG" id="mas:Mahau_1137"/>
<dbReference type="InterPro" id="IPR012902">
    <property type="entry name" value="N_methyl_site"/>
</dbReference>
<evidence type="ECO:0000313" key="3">
    <source>
        <dbReference type="Proteomes" id="UP000008457"/>
    </source>
</evidence>
<evidence type="ECO:0000256" key="1">
    <source>
        <dbReference type="SAM" id="Phobius"/>
    </source>
</evidence>
<keyword evidence="1" id="KW-0812">Transmembrane</keyword>
<dbReference type="Pfam" id="PF07963">
    <property type="entry name" value="N_methyl"/>
    <property type="match status" value="1"/>
</dbReference>
<dbReference type="AlphaFoldDB" id="F3ZVH2"/>
<reference evidence="3" key="1">
    <citation type="submission" date="2010-11" db="EMBL/GenBank/DDBJ databases">
        <title>The complete genome of Mahella australiensis DSM 15567.</title>
        <authorList>
            <consortium name="US DOE Joint Genome Institute (JGI-PGF)"/>
            <person name="Lucas S."/>
            <person name="Copeland A."/>
            <person name="Lapidus A."/>
            <person name="Bruce D."/>
            <person name="Goodwin L."/>
            <person name="Pitluck S."/>
            <person name="Kyrpides N."/>
            <person name="Mavromatis K."/>
            <person name="Pagani I."/>
            <person name="Ivanova N."/>
            <person name="Teshima H."/>
            <person name="Brettin T."/>
            <person name="Detter J.C."/>
            <person name="Han C."/>
            <person name="Tapia R."/>
            <person name="Land M."/>
            <person name="Hauser L."/>
            <person name="Markowitz V."/>
            <person name="Cheng J.-F."/>
            <person name="Hugenholtz P."/>
            <person name="Woyke T."/>
            <person name="Wu D."/>
            <person name="Spring S."/>
            <person name="Pukall R."/>
            <person name="Steenblock K."/>
            <person name="Schneider S."/>
            <person name="Klenk H.-P."/>
            <person name="Eisen J.A."/>
        </authorList>
    </citation>
    <scope>NUCLEOTIDE SEQUENCE [LARGE SCALE GENOMIC DNA]</scope>
    <source>
        <strain evidence="3">DSM 15567 / CIP 107919 / 50-1 BON</strain>
    </source>
</reference>
<keyword evidence="3" id="KW-1185">Reference proteome</keyword>
<organism evidence="2 3">
    <name type="scientific">Mahella australiensis (strain DSM 15567 / CIP 107919 / 50-1 BON)</name>
    <dbReference type="NCBI Taxonomy" id="697281"/>
    <lineage>
        <taxon>Bacteria</taxon>
        <taxon>Bacillati</taxon>
        <taxon>Bacillota</taxon>
        <taxon>Clostridia</taxon>
        <taxon>Thermoanaerobacterales</taxon>
        <taxon>Thermoanaerobacterales Family IV. Incertae Sedis</taxon>
        <taxon>Mahella</taxon>
    </lineage>
</organism>
<reference evidence="2 3" key="2">
    <citation type="journal article" date="2011" name="Stand. Genomic Sci.">
        <title>Complete genome sequence of Mahella australiensis type strain (50-1 BON).</title>
        <authorList>
            <person name="Sikorski J."/>
            <person name="Teshima H."/>
            <person name="Nolan M."/>
            <person name="Lucas S."/>
            <person name="Hammon N."/>
            <person name="Deshpande S."/>
            <person name="Cheng J.F."/>
            <person name="Pitluck S."/>
            <person name="Liolios K."/>
            <person name="Pagani I."/>
            <person name="Ivanova N."/>
            <person name="Huntemann M."/>
            <person name="Mavromatis K."/>
            <person name="Ovchinikova G."/>
            <person name="Pati A."/>
            <person name="Tapia R."/>
            <person name="Han C."/>
            <person name="Goodwin L."/>
            <person name="Chen A."/>
            <person name="Palaniappan K."/>
            <person name="Land M."/>
            <person name="Hauser L."/>
            <person name="Ngatchou-Djao O.D."/>
            <person name="Rohde M."/>
            <person name="Pukall R."/>
            <person name="Spring S."/>
            <person name="Abt B."/>
            <person name="Goker M."/>
            <person name="Detter J.C."/>
            <person name="Woyke T."/>
            <person name="Bristow J."/>
            <person name="Markowitz V."/>
            <person name="Hugenholtz P."/>
            <person name="Eisen J.A."/>
            <person name="Kyrpides N.C."/>
            <person name="Klenk H.P."/>
            <person name="Lapidus A."/>
        </authorList>
    </citation>
    <scope>NUCLEOTIDE SEQUENCE [LARGE SCALE GENOMIC DNA]</scope>
    <source>
        <strain evidence="3">DSM 15567 / CIP 107919 / 50-1 BON</strain>
    </source>
</reference>
<proteinExistence type="predicted"/>
<dbReference type="HOGENOM" id="CLU_1577752_0_0_9"/>
<dbReference type="EMBL" id="CP002360">
    <property type="protein sequence ID" value="AEE96334.1"/>
    <property type="molecule type" value="Genomic_DNA"/>
</dbReference>
<dbReference type="eggNOG" id="COG4966">
    <property type="taxonomic scope" value="Bacteria"/>
</dbReference>
<dbReference type="OrthoDB" id="1726669at2"/>
<dbReference type="SUPFAM" id="SSF54523">
    <property type="entry name" value="Pili subunits"/>
    <property type="match status" value="1"/>
</dbReference>
<sequence>MMRNNKDRGFTLVEVVIAVAIMAIVLDAAYMLLLSGRISFERVSAYTDVEQNVRFAMGDIMRALRAADGSQIVADVLKDRITVGKATFYRYGSSLYEKIDGVSNEMAYYIKSFDVNRTGNTINIVICGDDEKGHSFSMSGSYTIRE</sequence>
<keyword evidence="1" id="KW-1133">Transmembrane helix</keyword>